<dbReference type="STRING" id="1141662.OOA_15342"/>
<gene>
    <name evidence="2" type="ORF">OOA_15342</name>
</gene>
<dbReference type="AlphaFoldDB" id="K8WIU8"/>
<dbReference type="Pfam" id="PF10106">
    <property type="entry name" value="DUF2345"/>
    <property type="match status" value="1"/>
</dbReference>
<dbReference type="HOGENOM" id="CLU_1051743_0_0_6"/>
<comment type="caution">
    <text evidence="2">The sequence shown here is derived from an EMBL/GenBank/DDBJ whole genome shotgun (WGS) entry which is preliminary data.</text>
</comment>
<proteinExistence type="predicted"/>
<dbReference type="PATRIC" id="fig|1141662.3.peg.3114"/>
<keyword evidence="3" id="KW-1185">Reference proteome</keyword>
<dbReference type="OrthoDB" id="6710627at2"/>
<dbReference type="RefSeq" id="WP_008913052.1">
    <property type="nucleotide sequence ID" value="NZ_KB233224.1"/>
</dbReference>
<dbReference type="EMBL" id="AKKL01000041">
    <property type="protein sequence ID" value="EKT56165.1"/>
    <property type="molecule type" value="Genomic_DNA"/>
</dbReference>
<dbReference type="eggNOG" id="COG4253">
    <property type="taxonomic scope" value="Bacteria"/>
</dbReference>
<evidence type="ECO:0000313" key="3">
    <source>
        <dbReference type="Proteomes" id="UP000009336"/>
    </source>
</evidence>
<protein>
    <recommendedName>
        <fullName evidence="1">DUF2345 domain-containing protein</fullName>
    </recommendedName>
</protein>
<sequence>GGDVLAMEEAIAQLEQALAIARSLSSAAKNSDTLESDISSQETLKESSTQLKMPVILLHAPAGLGILSPKAIQIASAKESIALTAGKNINLSANTQLTLNAKESASLFAQAKGINVIAKYGDVKVEAQNDALSMFSKKDFTVQSLNGALHLSAEKEIILNCGGAYIKLSQGNIELGSPNNILLKTTNVQKMGAADFNLPQKEVPTGFREQFTLRDEKSNEILADTPYSMTTEDGEIYEGTSDADGKTLEIYTSTPQKISIKTRR</sequence>
<feature type="domain" description="DUF2345" evidence="1">
    <location>
        <begin position="46"/>
        <end position="193"/>
    </location>
</feature>
<accession>K8WIU8</accession>
<name>K8WIU8_9GAMM</name>
<evidence type="ECO:0000259" key="1">
    <source>
        <dbReference type="Pfam" id="PF10106"/>
    </source>
</evidence>
<dbReference type="Proteomes" id="UP000009336">
    <property type="component" value="Unassembled WGS sequence"/>
</dbReference>
<evidence type="ECO:0000313" key="2">
    <source>
        <dbReference type="EMBL" id="EKT56165.1"/>
    </source>
</evidence>
<feature type="non-terminal residue" evidence="2">
    <location>
        <position position="1"/>
    </location>
</feature>
<dbReference type="InterPro" id="IPR018769">
    <property type="entry name" value="VgrG2_DUF2345"/>
</dbReference>
<reference evidence="2 3" key="1">
    <citation type="journal article" date="2012" name="BMC Genomics">
        <title>Comparative genomics of bacteria in the genus Providencia isolated from wild Drosophila melanogaster.</title>
        <authorList>
            <person name="Galac M.R."/>
            <person name="Lazzaro B.P."/>
        </authorList>
    </citation>
    <scope>NUCLEOTIDE SEQUENCE [LARGE SCALE GENOMIC DNA]</scope>
    <source>
        <strain evidence="2 3">DSM 19968</strain>
    </source>
</reference>
<organism evidence="2 3">
    <name type="scientific">Providencia burhodogranariea DSM 19968</name>
    <dbReference type="NCBI Taxonomy" id="1141662"/>
    <lineage>
        <taxon>Bacteria</taxon>
        <taxon>Pseudomonadati</taxon>
        <taxon>Pseudomonadota</taxon>
        <taxon>Gammaproteobacteria</taxon>
        <taxon>Enterobacterales</taxon>
        <taxon>Morganellaceae</taxon>
        <taxon>Providencia</taxon>
    </lineage>
</organism>